<dbReference type="GO" id="GO:0004081">
    <property type="term" value="F:bis(5'-nucleosyl)-tetraphosphatase (asymmetrical) activity"/>
    <property type="evidence" value="ECO:0007669"/>
    <property type="project" value="TreeGrafter"/>
</dbReference>
<dbReference type="PANTHER" id="PTHR21340:SF0">
    <property type="entry name" value="BIS(5'-NUCLEOSYL)-TETRAPHOSPHATASE [ASYMMETRICAL]"/>
    <property type="match status" value="1"/>
</dbReference>
<evidence type="ECO:0000313" key="4">
    <source>
        <dbReference type="EMBL" id="EKG13740.1"/>
    </source>
</evidence>
<dbReference type="SUPFAM" id="SSF55811">
    <property type="entry name" value="Nudix"/>
    <property type="match status" value="1"/>
</dbReference>
<dbReference type="InParanoid" id="K2SA35"/>
<dbReference type="InterPro" id="IPR051325">
    <property type="entry name" value="Nudix_hydrolase_domain"/>
</dbReference>
<accession>K2SA35</accession>
<dbReference type="PROSITE" id="PS00893">
    <property type="entry name" value="NUDIX_BOX"/>
    <property type="match status" value="1"/>
</dbReference>
<protein>
    <recommendedName>
        <fullName evidence="3">Nudix hydrolase domain-containing protein</fullName>
    </recommendedName>
</protein>
<dbReference type="AlphaFoldDB" id="K2SA35"/>
<evidence type="ECO:0000259" key="3">
    <source>
        <dbReference type="PROSITE" id="PS51462"/>
    </source>
</evidence>
<dbReference type="GO" id="GO:0006754">
    <property type="term" value="P:ATP biosynthetic process"/>
    <property type="evidence" value="ECO:0007669"/>
    <property type="project" value="TreeGrafter"/>
</dbReference>
<dbReference type="Pfam" id="PF00293">
    <property type="entry name" value="NUDIX"/>
    <property type="match status" value="1"/>
</dbReference>
<dbReference type="InterPro" id="IPR000086">
    <property type="entry name" value="NUDIX_hydrolase_dom"/>
</dbReference>
<evidence type="ECO:0000313" key="5">
    <source>
        <dbReference type="Proteomes" id="UP000007129"/>
    </source>
</evidence>
<evidence type="ECO:0000256" key="2">
    <source>
        <dbReference type="SAM" id="MobiDB-lite"/>
    </source>
</evidence>
<dbReference type="VEuPathDB" id="FungiDB:MPH_09206"/>
<dbReference type="PROSITE" id="PS51462">
    <property type="entry name" value="NUDIX"/>
    <property type="match status" value="1"/>
</dbReference>
<dbReference type="Gene3D" id="3.90.79.10">
    <property type="entry name" value="Nucleoside Triphosphate Pyrophosphohydrolase"/>
    <property type="match status" value="1"/>
</dbReference>
<dbReference type="EMBL" id="AHHD01000387">
    <property type="protein sequence ID" value="EKG13740.1"/>
    <property type="molecule type" value="Genomic_DNA"/>
</dbReference>
<dbReference type="STRING" id="1126212.K2SA35"/>
<dbReference type="InterPro" id="IPR015797">
    <property type="entry name" value="NUDIX_hydrolase-like_dom_sf"/>
</dbReference>
<dbReference type="HOGENOM" id="CLU_037162_2_2_1"/>
<evidence type="ECO:0000256" key="1">
    <source>
        <dbReference type="ARBA" id="ARBA00022801"/>
    </source>
</evidence>
<dbReference type="GO" id="GO:0006167">
    <property type="term" value="P:AMP biosynthetic process"/>
    <property type="evidence" value="ECO:0007669"/>
    <property type="project" value="TreeGrafter"/>
</dbReference>
<reference evidence="4 5" key="1">
    <citation type="journal article" date="2012" name="BMC Genomics">
        <title>Tools to kill: Genome of one of the most destructive plant pathogenic fungi Macrophomina phaseolina.</title>
        <authorList>
            <person name="Islam M.S."/>
            <person name="Haque M.S."/>
            <person name="Islam M.M."/>
            <person name="Emdad E.M."/>
            <person name="Halim A."/>
            <person name="Hossen Q.M.M."/>
            <person name="Hossain M.Z."/>
            <person name="Ahmed B."/>
            <person name="Rahim S."/>
            <person name="Rahman M.S."/>
            <person name="Alam M.M."/>
            <person name="Hou S."/>
            <person name="Wan X."/>
            <person name="Saito J.A."/>
            <person name="Alam M."/>
        </authorList>
    </citation>
    <scope>NUCLEOTIDE SEQUENCE [LARGE SCALE GENOMIC DNA]</scope>
    <source>
        <strain evidence="4 5">MS6</strain>
    </source>
</reference>
<dbReference type="OrthoDB" id="10259236at2759"/>
<dbReference type="PANTHER" id="PTHR21340">
    <property type="entry name" value="DIADENOSINE 5,5-P1,P4-TETRAPHOSPHATE PYROPHOSPHOHYDROLASE MUTT"/>
    <property type="match status" value="1"/>
</dbReference>
<feature type="domain" description="Nudix hydrolase" evidence="3">
    <location>
        <begin position="19"/>
        <end position="153"/>
    </location>
</feature>
<feature type="region of interest" description="Disordered" evidence="2">
    <location>
        <begin position="85"/>
        <end position="106"/>
    </location>
</feature>
<dbReference type="Proteomes" id="UP000007129">
    <property type="component" value="Unassembled WGS sequence"/>
</dbReference>
<keyword evidence="1" id="KW-0378">Hydrolase</keyword>
<dbReference type="eggNOG" id="ENOG502S6AN">
    <property type="taxonomic scope" value="Eukaryota"/>
</dbReference>
<dbReference type="InterPro" id="IPR020084">
    <property type="entry name" value="NUDIX_hydrolase_CS"/>
</dbReference>
<sequence>MAGSQAPAPSASRQLTAEGFVESAGVVIFTEALDRTCLLHYRERDEWLLPKGRRNCGESRHEAALREAKEETGYSCRLLPVTMSTRAPPAGEQDTALPDEARPQTHLTDPFSLTLRDLGGGRGLKLVWWFVAVASETDPPSAAEAAFTPRFFSCREALERLTFASDRQTLQRAIDIATTAPYQAQVKPRSRTLSPFTQ</sequence>
<name>K2SA35_MACPH</name>
<comment type="caution">
    <text evidence="4">The sequence shown here is derived from an EMBL/GenBank/DDBJ whole genome shotgun (WGS) entry which is preliminary data.</text>
</comment>
<gene>
    <name evidence="4" type="ORF">MPH_09206</name>
</gene>
<proteinExistence type="predicted"/>
<organism evidence="4 5">
    <name type="scientific">Macrophomina phaseolina (strain MS6)</name>
    <name type="common">Charcoal rot fungus</name>
    <dbReference type="NCBI Taxonomy" id="1126212"/>
    <lineage>
        <taxon>Eukaryota</taxon>
        <taxon>Fungi</taxon>
        <taxon>Dikarya</taxon>
        <taxon>Ascomycota</taxon>
        <taxon>Pezizomycotina</taxon>
        <taxon>Dothideomycetes</taxon>
        <taxon>Dothideomycetes incertae sedis</taxon>
        <taxon>Botryosphaeriales</taxon>
        <taxon>Botryosphaeriaceae</taxon>
        <taxon>Macrophomina</taxon>
    </lineage>
</organism>